<dbReference type="AlphaFoldDB" id="A0A7Z7FME9"/>
<reference evidence="1 2" key="1">
    <citation type="submission" date="2016-10" db="EMBL/GenBank/DDBJ databases">
        <authorList>
            <person name="Varghese N."/>
            <person name="Submissions S."/>
        </authorList>
    </citation>
    <scope>NUCLEOTIDE SEQUENCE [LARGE SCALE GENOMIC DNA]</scope>
    <source>
        <strain evidence="1 2">PDC82</strain>
    </source>
</reference>
<gene>
    <name evidence="1" type="ORF">SAMN05428983_0882</name>
</gene>
<comment type="caution">
    <text evidence="1">The sequence shown here is derived from an EMBL/GenBank/DDBJ whole genome shotgun (WGS) entry which is preliminary data.</text>
</comment>
<evidence type="ECO:0000313" key="2">
    <source>
        <dbReference type="Proteomes" id="UP000198917"/>
    </source>
</evidence>
<protein>
    <submittedName>
        <fullName evidence="1">Uncharacterized protein</fullName>
    </submittedName>
</protein>
<accession>A0A7Z7FME9</accession>
<organism evidence="1 2">
    <name type="scientific">Agrobacterium fabrum</name>
    <dbReference type="NCBI Taxonomy" id="1176649"/>
    <lineage>
        <taxon>Bacteria</taxon>
        <taxon>Pseudomonadati</taxon>
        <taxon>Pseudomonadota</taxon>
        <taxon>Alphaproteobacteria</taxon>
        <taxon>Hyphomicrobiales</taxon>
        <taxon>Rhizobiaceae</taxon>
        <taxon>Rhizobium/Agrobacterium group</taxon>
        <taxon>Agrobacterium</taxon>
        <taxon>Agrobacterium tumefaciens complex</taxon>
    </lineage>
</organism>
<sequence>MSVPFRTPEKQVHPEFARRLLQAADSNPQVPAPNEGRLRWFVEQLDRRGYKTSLETVRKWLSGMTVPRQKMYVPLAEILKVDAGWLAAGTPAKATGAQQRANIMSEQGAANVVAGFIQMDGGQVAVPQPDDRAAHDKSVDMHAIIRGAKYDLTITTLVQGQFRIPVNASENIILAVARDPDSSFGVRVLEIEWDRALESGKLENGAIVLSDDLSPWKEIKSFTERL</sequence>
<name>A0A7Z7FME9_9HYPH</name>
<proteinExistence type="predicted"/>
<dbReference type="EMBL" id="FNEW01000001">
    <property type="protein sequence ID" value="SDJ26311.1"/>
    <property type="molecule type" value="Genomic_DNA"/>
</dbReference>
<dbReference type="Proteomes" id="UP000198917">
    <property type="component" value="Unassembled WGS sequence"/>
</dbReference>
<evidence type="ECO:0000313" key="1">
    <source>
        <dbReference type="EMBL" id="SDJ26311.1"/>
    </source>
</evidence>